<comment type="caution">
    <text evidence="4">The sequence shown here is derived from an EMBL/GenBank/DDBJ whole genome shotgun (WGS) entry which is preliminary data.</text>
</comment>
<dbReference type="Pfam" id="PF11849">
    <property type="entry name" value="DUF3369"/>
    <property type="match status" value="1"/>
</dbReference>
<dbReference type="Proteomes" id="UP000216998">
    <property type="component" value="Unassembled WGS sequence"/>
</dbReference>
<dbReference type="PROSITE" id="PS50110">
    <property type="entry name" value="RESPONSE_REGULATORY"/>
    <property type="match status" value="1"/>
</dbReference>
<name>A0A255Z809_9PROT</name>
<evidence type="ECO:0000313" key="5">
    <source>
        <dbReference type="Proteomes" id="UP000216998"/>
    </source>
</evidence>
<dbReference type="SUPFAM" id="SSF109604">
    <property type="entry name" value="HD-domain/PDEase-like"/>
    <property type="match status" value="1"/>
</dbReference>
<evidence type="ECO:0000313" key="4">
    <source>
        <dbReference type="EMBL" id="OYQ37693.1"/>
    </source>
</evidence>
<dbReference type="SUPFAM" id="SSF52172">
    <property type="entry name" value="CheY-like"/>
    <property type="match status" value="1"/>
</dbReference>
<reference evidence="4 5" key="1">
    <citation type="submission" date="2017-07" db="EMBL/GenBank/DDBJ databases">
        <title>Niveispirillum cyanobacteriorum sp. nov., isolated from cyanobacterial aggregates in a eutrophic lake.</title>
        <authorList>
            <person name="Cai H."/>
        </authorList>
    </citation>
    <scope>NUCLEOTIDE SEQUENCE [LARGE SCALE GENOMIC DNA]</scope>
    <source>
        <strain evidence="5">TH1-14</strain>
    </source>
</reference>
<gene>
    <name evidence="4" type="ORF">CHU95_00570</name>
</gene>
<evidence type="ECO:0008006" key="6">
    <source>
        <dbReference type="Google" id="ProtNLM"/>
    </source>
</evidence>
<dbReference type="AlphaFoldDB" id="A0A255Z809"/>
<dbReference type="Gene3D" id="3.40.50.2300">
    <property type="match status" value="1"/>
</dbReference>
<dbReference type="PROSITE" id="PS51832">
    <property type="entry name" value="HD_GYP"/>
    <property type="match status" value="1"/>
</dbReference>
<keyword evidence="5" id="KW-1185">Reference proteome</keyword>
<dbReference type="InterPro" id="IPR011006">
    <property type="entry name" value="CheY-like_superfamily"/>
</dbReference>
<dbReference type="PANTHER" id="PTHR45228">
    <property type="entry name" value="CYCLIC DI-GMP PHOSPHODIESTERASE TM_0186-RELATED"/>
    <property type="match status" value="1"/>
</dbReference>
<evidence type="ECO:0000256" key="1">
    <source>
        <dbReference type="PROSITE-ProRule" id="PRU00169"/>
    </source>
</evidence>
<evidence type="ECO:0000259" key="3">
    <source>
        <dbReference type="PROSITE" id="PS51832"/>
    </source>
</evidence>
<accession>A0A255Z809</accession>
<dbReference type="Pfam" id="PF13487">
    <property type="entry name" value="HD_5"/>
    <property type="match status" value="1"/>
</dbReference>
<proteinExistence type="predicted"/>
<protein>
    <recommendedName>
        <fullName evidence="6">Phosphodiesterase</fullName>
    </recommendedName>
</protein>
<dbReference type="EMBL" id="NOXU01000011">
    <property type="protein sequence ID" value="OYQ37693.1"/>
    <property type="molecule type" value="Genomic_DNA"/>
</dbReference>
<dbReference type="GO" id="GO:0008081">
    <property type="term" value="F:phosphoric diester hydrolase activity"/>
    <property type="evidence" value="ECO:0007669"/>
    <property type="project" value="UniProtKB-ARBA"/>
</dbReference>
<dbReference type="CDD" id="cd00077">
    <property type="entry name" value="HDc"/>
    <property type="match status" value="1"/>
</dbReference>
<organism evidence="4 5">
    <name type="scientific">Niveispirillum lacus</name>
    <dbReference type="NCBI Taxonomy" id="1981099"/>
    <lineage>
        <taxon>Bacteria</taxon>
        <taxon>Pseudomonadati</taxon>
        <taxon>Pseudomonadota</taxon>
        <taxon>Alphaproteobacteria</taxon>
        <taxon>Rhodospirillales</taxon>
        <taxon>Azospirillaceae</taxon>
        <taxon>Niveispirillum</taxon>
    </lineage>
</organism>
<evidence type="ECO:0000259" key="2">
    <source>
        <dbReference type="PROSITE" id="PS50110"/>
    </source>
</evidence>
<dbReference type="InterPro" id="IPR021800">
    <property type="entry name" value="DUF3369"/>
</dbReference>
<dbReference type="GO" id="GO:0000160">
    <property type="term" value="P:phosphorelay signal transduction system"/>
    <property type="evidence" value="ECO:0007669"/>
    <property type="project" value="InterPro"/>
</dbReference>
<feature type="modified residue" description="4-aspartylphosphate" evidence="1">
    <location>
        <position position="95"/>
    </location>
</feature>
<dbReference type="InterPro" id="IPR001789">
    <property type="entry name" value="Sig_transdc_resp-reg_receiver"/>
</dbReference>
<keyword evidence="1" id="KW-0597">Phosphoprotein</keyword>
<feature type="domain" description="Response regulatory" evidence="2">
    <location>
        <begin position="40"/>
        <end position="164"/>
    </location>
</feature>
<feature type="domain" description="HD-GYP" evidence="3">
    <location>
        <begin position="326"/>
        <end position="532"/>
    </location>
</feature>
<dbReference type="InterPro" id="IPR052020">
    <property type="entry name" value="Cyclic_di-GMP/3'3'-cGAMP_PDE"/>
</dbReference>
<dbReference type="InterPro" id="IPR003607">
    <property type="entry name" value="HD/PDEase_dom"/>
</dbReference>
<sequence length="532" mass="58088">MIAGSGGSLMVAGDDEFLFKEEGPEAPVAATAAVSPPAWLILIVDDDPEVHAMTRLVMKKFTYRGRPVEFLSAFSAEEALEILRHDPGIAMILLDVVMETDDAGLRLVPRIRDELGNSQVRIILRTGQPGQAPEDDVIHGYDINDYKAKTELTAQKLGTATVAALRSYEHITELMRSRQGMERIIDASSNLVTLRAIDRFAEAVLRELARVLDVAADGLVCVPRGAARSDAQILAAQGRHADSVGLPLGHSVDPALAFKVMEVLRARNHHFDDQDAILWLRTADGRDAVACLHIGRPLDGLERKLMAVMAAKIAIGFDNLHLYEQVKRSHKAAVIALAALAEYKDPDGGGDHGLRLSRLVTEIALALRQQEGWSRIIDDEFLDQITMGAMLYDIGMVGVPDSVIRKDSRLDDDERHQMELHCERGAAILEKASRLVEGSNYLSFGAAIARAHHERWDGSGYPLGLAGNDIPPAARIVAVADVYDALTHRRSWRDAVPLAEALKTIGNGAGTQFDPAVVAAFFQVRQARGRTR</sequence>
<dbReference type="InterPro" id="IPR037522">
    <property type="entry name" value="HD_GYP_dom"/>
</dbReference>
<dbReference type="Gene3D" id="1.10.3210.10">
    <property type="entry name" value="Hypothetical protein af1432"/>
    <property type="match status" value="1"/>
</dbReference>
<dbReference type="PANTHER" id="PTHR45228:SF9">
    <property type="entry name" value="3'3'-CGAMP-SPECIFIC PHOSPHODIESTERASE 2"/>
    <property type="match status" value="1"/>
</dbReference>